<dbReference type="RefSeq" id="WP_345453191.1">
    <property type="nucleotide sequence ID" value="NZ_BAABKK010000038.1"/>
</dbReference>
<feature type="domain" description="Mannosylglycerate hydrolase MGH1-like glycoside hydrolase" evidence="2">
    <location>
        <begin position="357"/>
        <end position="581"/>
    </location>
</feature>
<evidence type="ECO:0000259" key="1">
    <source>
        <dbReference type="Pfam" id="PF14742"/>
    </source>
</evidence>
<dbReference type="InterPro" id="IPR054491">
    <property type="entry name" value="MGH1-like_GH"/>
</dbReference>
<evidence type="ECO:0000313" key="3">
    <source>
        <dbReference type="EMBL" id="GAA5201587.1"/>
    </source>
</evidence>
<reference evidence="4" key="1">
    <citation type="journal article" date="2019" name="Int. J. Syst. Evol. Microbiol.">
        <title>The Global Catalogue of Microorganisms (GCM) 10K type strain sequencing project: providing services to taxonomists for standard genome sequencing and annotation.</title>
        <authorList>
            <consortium name="The Broad Institute Genomics Platform"/>
            <consortium name="The Broad Institute Genome Sequencing Center for Infectious Disease"/>
            <person name="Wu L."/>
            <person name="Ma J."/>
        </authorList>
    </citation>
    <scope>NUCLEOTIDE SEQUENCE [LARGE SCALE GENOMIC DNA]</scope>
    <source>
        <strain evidence="4">JCM 18514</strain>
    </source>
</reference>
<dbReference type="Pfam" id="PF14742">
    <property type="entry name" value="GDE_N_bis"/>
    <property type="match status" value="1"/>
</dbReference>
<evidence type="ECO:0000259" key="2">
    <source>
        <dbReference type="Pfam" id="PF22422"/>
    </source>
</evidence>
<dbReference type="SUPFAM" id="SSF48208">
    <property type="entry name" value="Six-hairpin glycosidases"/>
    <property type="match status" value="1"/>
</dbReference>
<comment type="caution">
    <text evidence="3">The sequence shown here is derived from an EMBL/GenBank/DDBJ whole genome shotgun (WGS) entry which is preliminary data.</text>
</comment>
<dbReference type="Gene3D" id="1.50.10.10">
    <property type="match status" value="1"/>
</dbReference>
<proteinExistence type="predicted"/>
<keyword evidence="4" id="KW-1185">Reference proteome</keyword>
<sequence length="705" mass="75633">MSADITLIDGSTFAISGAGGDITDSSAVRGMFVQDVRVLSRWRLTIDGKAPERLSTIAGEPFEATFIAKAAPKAGAEPTLVLERYRTVGTGLREDLKVRNYSPQPAEFSLEMEADADFSGRFDLGNGHMGGDRPPIVSANGDELRISRVVNGTAHEVQIVAEGANAVSGKLLFQVSIPAGGTWTASVHVTASTPGSGMEPGALADRHAASKPPGTGLAAWRSAYPGYATSWAPLQRALSCSERDLGALRITVPGRPEIEAVAAGVPWFMTLFGRDSLLTSLMMLPFNQSLPLGTLRALAGFQGRKSDPVTEEQPGRILHEMRSAGSGFPLGDGRIYYGTVDATPLFVMLLGELERWGADKDEIDDLLPGADAALEWIEHYGDLDGDGLVEYEVRLEPGRLAHLAWKDGSADAIHFADGTPAEGPLALAEVQGYVYAAYLARAQLARTRGDNDTATRCTEKAKSLKERFNERFWLADRGYYAVALDGRKQPVDSLASNMGHCLWTGIIDTENAQAVADHLLSSDMFTGFGVRTMAKSTRSYNPASYQHGGVWPHDNALIAAGLMRYGFVSHAQRIAEGLIEAADFFSGRLPELFCGFDRSEFATPVEFPAGCSPQAWAAAAPLLIVRTLLRLEPNMRDQTLTISPVLPDACPDLELTNMPLGKSRLTVSARRGTPVAVNGLLPHIELIAEPATHTEPYAVASSAAR</sequence>
<name>A0ABP9SVL7_9MICC</name>
<feature type="domain" description="Putative glycogen debranching enzyme N-terminal" evidence="1">
    <location>
        <begin position="7"/>
        <end position="187"/>
    </location>
</feature>
<dbReference type="EMBL" id="BAABKK010000038">
    <property type="protein sequence ID" value="GAA5201587.1"/>
    <property type="molecule type" value="Genomic_DNA"/>
</dbReference>
<dbReference type="Pfam" id="PF22422">
    <property type="entry name" value="MGH1-like_GH"/>
    <property type="match status" value="1"/>
</dbReference>
<dbReference type="InterPro" id="IPR012341">
    <property type="entry name" value="6hp_glycosidase-like_sf"/>
</dbReference>
<organism evidence="3 4">
    <name type="scientific">Arthrobacter gyeryongensis</name>
    <dbReference type="NCBI Taxonomy" id="1650592"/>
    <lineage>
        <taxon>Bacteria</taxon>
        <taxon>Bacillati</taxon>
        <taxon>Actinomycetota</taxon>
        <taxon>Actinomycetes</taxon>
        <taxon>Micrococcales</taxon>
        <taxon>Micrococcaceae</taxon>
        <taxon>Arthrobacter</taxon>
    </lineage>
</organism>
<gene>
    <name evidence="3" type="ORF">GCM10023346_46270</name>
</gene>
<dbReference type="InterPro" id="IPR032856">
    <property type="entry name" value="GDE_N_bis"/>
</dbReference>
<protein>
    <submittedName>
        <fullName evidence="3">Glycogen debranching N-terminal domain-containing protein</fullName>
    </submittedName>
</protein>
<dbReference type="Proteomes" id="UP001500200">
    <property type="component" value="Unassembled WGS sequence"/>
</dbReference>
<dbReference type="InterPro" id="IPR008928">
    <property type="entry name" value="6-hairpin_glycosidase_sf"/>
</dbReference>
<accession>A0ABP9SVL7</accession>
<evidence type="ECO:0000313" key="4">
    <source>
        <dbReference type="Proteomes" id="UP001500200"/>
    </source>
</evidence>